<dbReference type="GO" id="GO:0003700">
    <property type="term" value="F:DNA-binding transcription factor activity"/>
    <property type="evidence" value="ECO:0007669"/>
    <property type="project" value="TreeGrafter"/>
</dbReference>
<dbReference type="Pfam" id="PF01381">
    <property type="entry name" value="HTH_3"/>
    <property type="match status" value="1"/>
</dbReference>
<name>A0AAP9J4E4_AGRTU</name>
<feature type="domain" description="HTH cro/C1-type" evidence="4">
    <location>
        <begin position="11"/>
        <end position="65"/>
    </location>
</feature>
<evidence type="ECO:0000256" key="2">
    <source>
        <dbReference type="ARBA" id="ARBA00023125"/>
    </source>
</evidence>
<dbReference type="Gene3D" id="1.10.260.40">
    <property type="entry name" value="lambda repressor-like DNA-binding domains"/>
    <property type="match status" value="1"/>
</dbReference>
<dbReference type="EMBL" id="CP042274">
    <property type="protein sequence ID" value="QDY92777.1"/>
    <property type="molecule type" value="Genomic_DNA"/>
</dbReference>
<dbReference type="PANTHER" id="PTHR46797">
    <property type="entry name" value="HTH-TYPE TRANSCRIPTIONAL REGULATOR"/>
    <property type="match status" value="1"/>
</dbReference>
<keyword evidence="3" id="KW-0804">Transcription</keyword>
<dbReference type="PANTHER" id="PTHR46797:SF23">
    <property type="entry name" value="HTH-TYPE TRANSCRIPTIONAL REGULATOR SUTR"/>
    <property type="match status" value="1"/>
</dbReference>
<accession>A0AAP9J4E4</accession>
<keyword evidence="2" id="KW-0238">DNA-binding</keyword>
<dbReference type="RefSeq" id="WP_099085685.1">
    <property type="nucleotide sequence ID" value="NZ_CP042274.1"/>
</dbReference>
<organism evidence="5 6">
    <name type="scientific">Agrobacterium tumefaciens</name>
    <dbReference type="NCBI Taxonomy" id="358"/>
    <lineage>
        <taxon>Bacteria</taxon>
        <taxon>Pseudomonadati</taxon>
        <taxon>Pseudomonadota</taxon>
        <taxon>Alphaproteobacteria</taxon>
        <taxon>Hyphomicrobiales</taxon>
        <taxon>Rhizobiaceae</taxon>
        <taxon>Rhizobium/Agrobacterium group</taxon>
        <taxon>Agrobacterium</taxon>
        <taxon>Agrobacterium tumefaciens complex</taxon>
    </lineage>
</organism>
<dbReference type="CDD" id="cd00093">
    <property type="entry name" value="HTH_XRE"/>
    <property type="match status" value="1"/>
</dbReference>
<dbReference type="AlphaFoldDB" id="A0AAP9J4E4"/>
<dbReference type="GO" id="GO:0003677">
    <property type="term" value="F:DNA binding"/>
    <property type="evidence" value="ECO:0007669"/>
    <property type="project" value="UniProtKB-KW"/>
</dbReference>
<dbReference type="SUPFAM" id="SSF47413">
    <property type="entry name" value="lambda repressor-like DNA-binding domains"/>
    <property type="match status" value="1"/>
</dbReference>
<evidence type="ECO:0000313" key="5">
    <source>
        <dbReference type="EMBL" id="QDY92777.1"/>
    </source>
</evidence>
<evidence type="ECO:0000256" key="3">
    <source>
        <dbReference type="ARBA" id="ARBA00023163"/>
    </source>
</evidence>
<gene>
    <name evidence="5" type="ORF">CG010_000605</name>
</gene>
<dbReference type="PROSITE" id="PS50943">
    <property type="entry name" value="HTH_CROC1"/>
    <property type="match status" value="1"/>
</dbReference>
<sequence>MDVRKTIGWNLRRLRVDKGLSQERLALEAGIDRSYVGRVERGMENVTVSTLEAISLTLDVHVSELFAVVDAQSASPKPLRAGRKPKAG</sequence>
<evidence type="ECO:0000256" key="1">
    <source>
        <dbReference type="ARBA" id="ARBA00023015"/>
    </source>
</evidence>
<dbReference type="GO" id="GO:0005829">
    <property type="term" value="C:cytosol"/>
    <property type="evidence" value="ECO:0007669"/>
    <property type="project" value="TreeGrafter"/>
</dbReference>
<evidence type="ECO:0000313" key="6">
    <source>
        <dbReference type="Proteomes" id="UP000222296"/>
    </source>
</evidence>
<dbReference type="SMART" id="SM00530">
    <property type="entry name" value="HTH_XRE"/>
    <property type="match status" value="1"/>
</dbReference>
<dbReference type="InterPro" id="IPR010982">
    <property type="entry name" value="Lambda_DNA-bd_dom_sf"/>
</dbReference>
<protein>
    <submittedName>
        <fullName evidence="5">Helix-turn-helix transcriptional regulator</fullName>
    </submittedName>
</protein>
<dbReference type="InterPro" id="IPR001387">
    <property type="entry name" value="Cro/C1-type_HTH"/>
</dbReference>
<reference evidence="5 6" key="1">
    <citation type="journal article" date="2017" name="Genome Announc.">
        <title>Draft Genome Sequence of Agrobacterium tumefaciens Biovar 1 Strain 186, Isolated from Walnut.</title>
        <authorList>
            <person name="Poret-Peterson A.T."/>
            <person name="Bhatnagar S."/>
            <person name="McClean A.E."/>
            <person name="Kluepfel D.A."/>
        </authorList>
    </citation>
    <scope>NUCLEOTIDE SEQUENCE [LARGE SCALE GENOMIC DNA]</scope>
    <source>
        <strain evidence="5 6">186</strain>
    </source>
</reference>
<proteinExistence type="predicted"/>
<dbReference type="InterPro" id="IPR050807">
    <property type="entry name" value="TransReg_Diox_bact_type"/>
</dbReference>
<evidence type="ECO:0000259" key="4">
    <source>
        <dbReference type="PROSITE" id="PS50943"/>
    </source>
</evidence>
<keyword evidence="1" id="KW-0805">Transcription regulation</keyword>
<dbReference type="Proteomes" id="UP000222296">
    <property type="component" value="Chromosome Circular"/>
</dbReference>